<proteinExistence type="predicted"/>
<evidence type="ECO:0000313" key="4">
    <source>
        <dbReference type="Proteomes" id="UP001365846"/>
    </source>
</evidence>
<feature type="compositionally biased region" description="Basic and acidic residues" evidence="1">
    <location>
        <begin position="335"/>
        <end position="346"/>
    </location>
</feature>
<dbReference type="SUPFAM" id="SSF52540">
    <property type="entry name" value="P-loop containing nucleoside triphosphate hydrolases"/>
    <property type="match status" value="1"/>
</dbReference>
<accession>A0ABU8VP75</accession>
<dbReference type="Proteomes" id="UP001365846">
    <property type="component" value="Unassembled WGS sequence"/>
</dbReference>
<dbReference type="InterPro" id="IPR015330">
    <property type="entry name" value="DNA_primase/pol_bifunc_N"/>
</dbReference>
<dbReference type="SUPFAM" id="SSF56747">
    <property type="entry name" value="Prim-pol domain"/>
    <property type="match status" value="1"/>
</dbReference>
<keyword evidence="4" id="KW-1185">Reference proteome</keyword>
<dbReference type="EMBL" id="JBBKZU010000020">
    <property type="protein sequence ID" value="MEJ8815457.1"/>
    <property type="molecule type" value="Genomic_DNA"/>
</dbReference>
<evidence type="ECO:0000256" key="1">
    <source>
        <dbReference type="SAM" id="MobiDB-lite"/>
    </source>
</evidence>
<comment type="caution">
    <text evidence="3">The sequence shown here is derived from an EMBL/GenBank/DDBJ whole genome shotgun (WGS) entry which is preliminary data.</text>
</comment>
<reference evidence="3 4" key="1">
    <citation type="submission" date="2024-03" db="EMBL/GenBank/DDBJ databases">
        <title>Novel species of the genus Variovorax.</title>
        <authorList>
            <person name="Liu Q."/>
            <person name="Xin Y.-H."/>
        </authorList>
    </citation>
    <scope>NUCLEOTIDE SEQUENCE [LARGE SCALE GENOMIC DNA]</scope>
    <source>
        <strain evidence="3 4">KACC 18899</strain>
    </source>
</reference>
<protein>
    <submittedName>
        <fullName evidence="3">AAA family ATPase</fullName>
    </submittedName>
</protein>
<feature type="region of interest" description="Disordered" evidence="1">
    <location>
        <begin position="335"/>
        <end position="358"/>
    </location>
</feature>
<dbReference type="InterPro" id="IPR027417">
    <property type="entry name" value="P-loop_NTPase"/>
</dbReference>
<dbReference type="Pfam" id="PF13481">
    <property type="entry name" value="AAA_25"/>
    <property type="match status" value="1"/>
</dbReference>
<name>A0ABU8VP75_9BURK</name>
<evidence type="ECO:0000313" key="3">
    <source>
        <dbReference type="EMBL" id="MEJ8815457.1"/>
    </source>
</evidence>
<dbReference type="SMART" id="SM00943">
    <property type="entry name" value="Prim-Pol"/>
    <property type="match status" value="1"/>
</dbReference>
<evidence type="ECO:0000259" key="2">
    <source>
        <dbReference type="SMART" id="SM00943"/>
    </source>
</evidence>
<gene>
    <name evidence="3" type="ORF">WKW77_30640</name>
</gene>
<dbReference type="Gene3D" id="3.40.50.300">
    <property type="entry name" value="P-loop containing nucleotide triphosphate hydrolases"/>
    <property type="match status" value="1"/>
</dbReference>
<dbReference type="RefSeq" id="WP_340360663.1">
    <property type="nucleotide sequence ID" value="NZ_JBBKZU010000020.1"/>
</dbReference>
<feature type="domain" description="DNA primase/polymerase bifunctional N-terminal" evidence="2">
    <location>
        <begin position="18"/>
        <end position="177"/>
    </location>
</feature>
<sequence>MMPQFGPIDSTTSVEDAARSYMMAGLHAIRLVFGTKAALERRWQHRETAPPHKFKGFGVGLHHGPSGTCCIDLDDLMMARVYFKSHQIDIDKFLNDPRSVKIDSGRKNRAKLLYRVPDGVDLRYLPVMGADKKRPIIELRAGYGRQDVLPPSRHPDTGLAYGWVGDWQNIPELPSELLMRWKVEQASIKTKRLKDLEASAVNLDPDEKPLYFRSSMQRAEAYAALKAIPATGELKWPDIDDKTIITQWNHDKFTDLGFAFVDATGYGVSQELSLEAFNQFLEWCRQDQDVYDEDGLWTKWLSYQTPGGVKAAILFKLANLNDDGWKPRFLAQWYEDHPEDDPHNNDDDVEADDDDDGEMSDVERLKAAPQLMRTKPRPPTPAVPGFFNVGELASLVAKGGTGKTTFLLQLAIHHVLGREFFGLDIIEGDVVYFSKEDTLEDLLLAVNYQMQALMLSATDRKRVKKGLILISTLHPDLQLKTNALVKTDFKSATPTKLIKNIIEAFEHRSMALFVFDTNRHWISSDSMSESAQIVGLGEISKLINHPAFKGSYAIVLDHTGQSVNQDHQYAAIGSSTKGDLIRGVTTLIPQSEPNANEDLIYTWESARGSLHRRGKAQLKLKRRSNSYIFERHEPEAAIIDPEFGELTPDVQRVLKHLHAQTDHSSTKTAIAEELGITTKTLLNRKVIEDMVSRKLVTDSGKNKGARITLTAEGLLAYEACVRKPN</sequence>
<feature type="compositionally biased region" description="Acidic residues" evidence="1">
    <location>
        <begin position="347"/>
        <end position="358"/>
    </location>
</feature>
<organism evidence="3 4">
    <name type="scientific">Variovorax ureilyticus</name>
    <dbReference type="NCBI Taxonomy" id="1836198"/>
    <lineage>
        <taxon>Bacteria</taxon>
        <taxon>Pseudomonadati</taxon>
        <taxon>Pseudomonadota</taxon>
        <taxon>Betaproteobacteria</taxon>
        <taxon>Burkholderiales</taxon>
        <taxon>Comamonadaceae</taxon>
        <taxon>Variovorax</taxon>
    </lineage>
</organism>
<dbReference type="Pfam" id="PF09250">
    <property type="entry name" value="Prim-Pol"/>
    <property type="match status" value="1"/>
</dbReference>